<dbReference type="AlphaFoldDB" id="A0A937F7C1"/>
<proteinExistence type="predicted"/>
<dbReference type="SUPFAM" id="SSF53474">
    <property type="entry name" value="alpha/beta-Hydrolases"/>
    <property type="match status" value="1"/>
</dbReference>
<dbReference type="InterPro" id="IPR050955">
    <property type="entry name" value="Plant_Biomass_Hydrol_Est"/>
</dbReference>
<keyword evidence="1" id="KW-0732">Signal</keyword>
<gene>
    <name evidence="3" type="ORF">JL102_16215</name>
</gene>
<accession>A0A937F7C1</accession>
<reference evidence="3" key="1">
    <citation type="submission" date="2021-01" db="EMBL/GenBank/DDBJ databases">
        <title>Fulvivirga kasyanovii gen. nov., sp nov., a novel member of the phylum Bacteroidetes isolated from seawater in a mussel farm.</title>
        <authorList>
            <person name="Zhao L.-H."/>
            <person name="Wang Z.-J."/>
        </authorList>
    </citation>
    <scope>NUCLEOTIDE SEQUENCE</scope>
    <source>
        <strain evidence="3">2943</strain>
    </source>
</reference>
<keyword evidence="4" id="KW-1185">Reference proteome</keyword>
<dbReference type="Pfam" id="PF02230">
    <property type="entry name" value="Abhydrolase_2"/>
    <property type="match status" value="1"/>
</dbReference>
<evidence type="ECO:0000313" key="3">
    <source>
        <dbReference type="EMBL" id="MBL3657696.1"/>
    </source>
</evidence>
<evidence type="ECO:0000313" key="4">
    <source>
        <dbReference type="Proteomes" id="UP000659388"/>
    </source>
</evidence>
<dbReference type="PANTHER" id="PTHR43037">
    <property type="entry name" value="UNNAMED PRODUCT-RELATED"/>
    <property type="match status" value="1"/>
</dbReference>
<dbReference type="PANTHER" id="PTHR43037:SF1">
    <property type="entry name" value="BLL1128 PROTEIN"/>
    <property type="match status" value="1"/>
</dbReference>
<name>A0A937F7C1_9BACT</name>
<evidence type="ECO:0000259" key="2">
    <source>
        <dbReference type="Pfam" id="PF02230"/>
    </source>
</evidence>
<evidence type="ECO:0000256" key="1">
    <source>
        <dbReference type="ARBA" id="ARBA00022729"/>
    </source>
</evidence>
<dbReference type="GO" id="GO:0016787">
    <property type="term" value="F:hydrolase activity"/>
    <property type="evidence" value="ECO:0007669"/>
    <property type="project" value="InterPro"/>
</dbReference>
<dbReference type="Gene3D" id="3.40.50.1820">
    <property type="entry name" value="alpha/beta hydrolase"/>
    <property type="match status" value="1"/>
</dbReference>
<organism evidence="3 4">
    <name type="scientific">Fulvivirga sediminis</name>
    <dbReference type="NCBI Taxonomy" id="2803949"/>
    <lineage>
        <taxon>Bacteria</taxon>
        <taxon>Pseudomonadati</taxon>
        <taxon>Bacteroidota</taxon>
        <taxon>Cytophagia</taxon>
        <taxon>Cytophagales</taxon>
        <taxon>Fulvivirgaceae</taxon>
        <taxon>Fulvivirga</taxon>
    </lineage>
</organism>
<dbReference type="EMBL" id="JAESIY010000009">
    <property type="protein sequence ID" value="MBL3657696.1"/>
    <property type="molecule type" value="Genomic_DNA"/>
</dbReference>
<comment type="caution">
    <text evidence="3">The sequence shown here is derived from an EMBL/GenBank/DDBJ whole genome shotgun (WGS) entry which is preliminary data.</text>
</comment>
<dbReference type="InterPro" id="IPR029058">
    <property type="entry name" value="AB_hydrolase_fold"/>
</dbReference>
<protein>
    <submittedName>
        <fullName evidence="3">Prolyl oligopeptidase family serine peptidase</fullName>
    </submittedName>
</protein>
<dbReference type="InterPro" id="IPR003140">
    <property type="entry name" value="PLipase/COase/thioEstase"/>
</dbReference>
<dbReference type="Proteomes" id="UP000659388">
    <property type="component" value="Unassembled WGS sequence"/>
</dbReference>
<sequence>MFLCFCLFIFTESKAQDPIAAFQPKVFHTDSDTLLYRILWPEDFDENEEYPLVLFLHGAGERGSDNKRQLTHGSKLFLEHKNDFPAIVIFPQCPKSDYWSNVTIKTKKGKRTFHFDDKGDQPANKSLKMVMHLVDSISDLSYVDNSRIYAAGLSMGGMGTFEIVSRKPDTFAAAVAICGGDNPASAKNYAGKVPFWIFHGEKDDVVPCKNSKRMAKAISKQGGDVKLTLYPEANHNSWDSAFAEPKLLPWLFSKRK</sequence>
<feature type="domain" description="Phospholipase/carboxylesterase/thioesterase" evidence="2">
    <location>
        <begin position="47"/>
        <end position="242"/>
    </location>
</feature>